<name>A0AAW9DCF8_9BACT</name>
<organism evidence="1 2">
    <name type="scientific">Aliarcobacter skirrowii</name>
    <dbReference type="NCBI Taxonomy" id="28200"/>
    <lineage>
        <taxon>Bacteria</taxon>
        <taxon>Pseudomonadati</taxon>
        <taxon>Campylobacterota</taxon>
        <taxon>Epsilonproteobacteria</taxon>
        <taxon>Campylobacterales</taxon>
        <taxon>Arcobacteraceae</taxon>
        <taxon>Aliarcobacter</taxon>
    </lineage>
</organism>
<accession>A0AAW9DCF8</accession>
<dbReference type="EMBL" id="JAUQUR010000007">
    <property type="protein sequence ID" value="MDX4069847.1"/>
    <property type="molecule type" value="Genomic_DNA"/>
</dbReference>
<dbReference type="RefSeq" id="WP_129108570.1">
    <property type="nucleotide sequence ID" value="NZ_JAUQUR010000007.1"/>
</dbReference>
<proteinExistence type="predicted"/>
<gene>
    <name evidence="1" type="ORF">Q6A80_08955</name>
</gene>
<comment type="caution">
    <text evidence="1">The sequence shown here is derived from an EMBL/GenBank/DDBJ whole genome shotgun (WGS) entry which is preliminary data.</text>
</comment>
<protein>
    <submittedName>
        <fullName evidence="1">Uncharacterized protein</fullName>
    </submittedName>
</protein>
<sequence>MHELKDVQEYLSKILSKERVEECYNLISNPQNRVNSPDKKWVAYETQASENQTVVNAIQEILVNNLPSWSIPLLNDIKKAVDEVGILFENSNIEMKPRIPFYVLVLNKLI</sequence>
<dbReference type="AlphaFoldDB" id="A0AAW9DCF8"/>
<dbReference type="Proteomes" id="UP001283691">
    <property type="component" value="Unassembled WGS sequence"/>
</dbReference>
<evidence type="ECO:0000313" key="1">
    <source>
        <dbReference type="EMBL" id="MDX4069847.1"/>
    </source>
</evidence>
<reference evidence="1" key="1">
    <citation type="journal article" date="2023" name="Front. Microbiol.">
        <title>Genomic diversity and taxonomic marker for Arcobacter species.</title>
        <authorList>
            <person name="Zhou G."/>
            <person name="Gu Y."/>
            <person name="Wang H."/>
            <person name="Chen X."/>
            <person name="Zhang X."/>
            <person name="Shao Z."/>
            <person name="Yan X."/>
            <person name="Zhang J."/>
            <person name="Zhang M."/>
        </authorList>
    </citation>
    <scope>NUCLEOTIDE SEQUENCE</scope>
    <source>
        <strain evidence="1">BJSY19SF1-2</strain>
    </source>
</reference>
<reference evidence="1" key="2">
    <citation type="submission" date="2023-07" db="EMBL/GenBank/DDBJ databases">
        <authorList>
            <person name="Zhang M."/>
            <person name="Zhou G."/>
        </authorList>
    </citation>
    <scope>NUCLEOTIDE SEQUENCE</scope>
    <source>
        <strain evidence="1">BJSY19SF1-2</strain>
    </source>
</reference>
<evidence type="ECO:0000313" key="2">
    <source>
        <dbReference type="Proteomes" id="UP001283691"/>
    </source>
</evidence>